<accession>A0A934S2T0</accession>
<protein>
    <recommendedName>
        <fullName evidence="4">DUF3108 domain-containing protein</fullName>
    </recommendedName>
</protein>
<gene>
    <name evidence="2" type="ORF">JIN85_06805</name>
</gene>
<dbReference type="Gene3D" id="2.40.360.20">
    <property type="match status" value="1"/>
</dbReference>
<evidence type="ECO:0000313" key="2">
    <source>
        <dbReference type="EMBL" id="MBK1882115.1"/>
    </source>
</evidence>
<dbReference type="PROSITE" id="PS51257">
    <property type="entry name" value="PROKAR_LIPOPROTEIN"/>
    <property type="match status" value="1"/>
</dbReference>
<proteinExistence type="predicted"/>
<comment type="caution">
    <text evidence="2">The sequence shown here is derived from an EMBL/GenBank/DDBJ whole genome shotgun (WGS) entry which is preliminary data.</text>
</comment>
<organism evidence="2 3">
    <name type="scientific">Luteolibacter pohnpeiensis</name>
    <dbReference type="NCBI Taxonomy" id="454153"/>
    <lineage>
        <taxon>Bacteria</taxon>
        <taxon>Pseudomonadati</taxon>
        <taxon>Verrucomicrobiota</taxon>
        <taxon>Verrucomicrobiia</taxon>
        <taxon>Verrucomicrobiales</taxon>
        <taxon>Verrucomicrobiaceae</taxon>
        <taxon>Luteolibacter</taxon>
    </lineage>
</organism>
<dbReference type="Proteomes" id="UP000603141">
    <property type="component" value="Unassembled WGS sequence"/>
</dbReference>
<feature type="signal peptide" evidence="1">
    <location>
        <begin position="1"/>
        <end position="24"/>
    </location>
</feature>
<reference evidence="2" key="1">
    <citation type="submission" date="2021-01" db="EMBL/GenBank/DDBJ databases">
        <title>Modified the classification status of verrucomicrobia.</title>
        <authorList>
            <person name="Feng X."/>
        </authorList>
    </citation>
    <scope>NUCLEOTIDE SEQUENCE</scope>
    <source>
        <strain evidence="2">KCTC 22041</strain>
    </source>
</reference>
<dbReference type="RefSeq" id="WP_200268937.1">
    <property type="nucleotide sequence ID" value="NZ_JAENIJ010000008.1"/>
</dbReference>
<evidence type="ECO:0000256" key="1">
    <source>
        <dbReference type="SAM" id="SignalP"/>
    </source>
</evidence>
<feature type="chain" id="PRO_5036680378" description="DUF3108 domain-containing protein" evidence="1">
    <location>
        <begin position="25"/>
        <end position="253"/>
    </location>
</feature>
<evidence type="ECO:0008006" key="4">
    <source>
        <dbReference type="Google" id="ProtNLM"/>
    </source>
</evidence>
<dbReference type="EMBL" id="JAENIJ010000008">
    <property type="protein sequence ID" value="MBK1882115.1"/>
    <property type="molecule type" value="Genomic_DNA"/>
</dbReference>
<dbReference type="AlphaFoldDB" id="A0A934S2T0"/>
<name>A0A934S2T0_9BACT</name>
<evidence type="ECO:0000313" key="3">
    <source>
        <dbReference type="Proteomes" id="UP000603141"/>
    </source>
</evidence>
<keyword evidence="3" id="KW-1185">Reference proteome</keyword>
<sequence length="253" mass="28092">MISRPIHSRILVAACLLTAGASVSCEKSAPAAKQEEKPAAELPLSELAQADSPVLEILPGHTWSYQVTVENPYDTRIEKSLKGSFVRTRTYLGKVNPGEGHPMTDCFEVQAKGAKTQREYVDIQPNEIQLRGQVDVEADGAQSNFVWLQQPMTFFRAGLDAGDTLPFAVFNQDKDVWRVIRVIGREDLTVPAGTFKTVRLQMFGKDGNVGLRRTYWFAPGVGIIREEKVREVDEKPVFRETDELVSSTPGKNA</sequence>
<keyword evidence="1" id="KW-0732">Signal</keyword>